<dbReference type="InterPro" id="IPR036291">
    <property type="entry name" value="NAD(P)-bd_dom_sf"/>
</dbReference>
<evidence type="ECO:0000256" key="1">
    <source>
        <dbReference type="ARBA" id="ARBA00006484"/>
    </source>
</evidence>
<dbReference type="PRINTS" id="PR00081">
    <property type="entry name" value="GDHRDH"/>
</dbReference>
<accession>A0A2T7PNG8</accession>
<feature type="transmembrane region" description="Helical" evidence="3">
    <location>
        <begin position="577"/>
        <end position="600"/>
    </location>
</feature>
<dbReference type="Gene3D" id="3.40.50.720">
    <property type="entry name" value="NAD(P)-binding Rossmann-like Domain"/>
    <property type="match status" value="1"/>
</dbReference>
<keyword evidence="3" id="KW-1133">Transmembrane helix</keyword>
<feature type="transmembrane region" description="Helical" evidence="3">
    <location>
        <begin position="526"/>
        <end position="544"/>
    </location>
</feature>
<comment type="caution">
    <text evidence="5">The sequence shown here is derived from an EMBL/GenBank/DDBJ whole genome shotgun (WGS) entry which is preliminary data.</text>
</comment>
<feature type="transmembrane region" description="Helical" evidence="3">
    <location>
        <begin position="496"/>
        <end position="519"/>
    </location>
</feature>
<dbReference type="CDD" id="cd02440">
    <property type="entry name" value="AdoMet_MTases"/>
    <property type="match status" value="1"/>
</dbReference>
<evidence type="ECO:0000259" key="4">
    <source>
        <dbReference type="Pfam" id="PF08241"/>
    </source>
</evidence>
<dbReference type="Gene3D" id="3.40.50.150">
    <property type="entry name" value="Vaccinia Virus protein VP39"/>
    <property type="match status" value="1"/>
</dbReference>
<feature type="domain" description="Methyltransferase type 11" evidence="4">
    <location>
        <begin position="81"/>
        <end position="182"/>
    </location>
</feature>
<keyword evidence="3" id="KW-0472">Membrane</keyword>
<reference evidence="5 6" key="1">
    <citation type="submission" date="2018-04" db="EMBL/GenBank/DDBJ databases">
        <title>The genome of golden apple snail Pomacea canaliculata provides insight into stress tolerance and invasive adaptation.</title>
        <authorList>
            <person name="Liu C."/>
            <person name="Liu B."/>
            <person name="Ren Y."/>
            <person name="Zhang Y."/>
            <person name="Wang H."/>
            <person name="Li S."/>
            <person name="Jiang F."/>
            <person name="Yin L."/>
            <person name="Zhang G."/>
            <person name="Qian W."/>
            <person name="Fan W."/>
        </authorList>
    </citation>
    <scope>NUCLEOTIDE SEQUENCE [LARGE SCALE GENOMIC DNA]</scope>
    <source>
        <strain evidence="5">SZHN2017</strain>
        <tissue evidence="5">Muscle</tissue>
    </source>
</reference>
<proteinExistence type="inferred from homology"/>
<dbReference type="AlphaFoldDB" id="A0A2T7PNG8"/>
<name>A0A2T7PNG8_POMCA</name>
<dbReference type="Pfam" id="PF08241">
    <property type="entry name" value="Methyltransf_11"/>
    <property type="match status" value="1"/>
</dbReference>
<dbReference type="GO" id="GO:0008757">
    <property type="term" value="F:S-adenosylmethionine-dependent methyltransferase activity"/>
    <property type="evidence" value="ECO:0007669"/>
    <property type="project" value="InterPro"/>
</dbReference>
<dbReference type="InterPro" id="IPR002347">
    <property type="entry name" value="SDR_fam"/>
</dbReference>
<dbReference type="EMBL" id="PZQS01000003">
    <property type="protein sequence ID" value="PVD34973.1"/>
    <property type="molecule type" value="Genomic_DNA"/>
</dbReference>
<evidence type="ECO:0000256" key="2">
    <source>
        <dbReference type="ARBA" id="ARBA00023002"/>
    </source>
</evidence>
<dbReference type="OrthoDB" id="191139at2759"/>
<dbReference type="SUPFAM" id="SSF53335">
    <property type="entry name" value="S-adenosyl-L-methionine-dependent methyltransferases"/>
    <property type="match status" value="1"/>
</dbReference>
<dbReference type="Proteomes" id="UP000245119">
    <property type="component" value="Linkage Group LG3"/>
</dbReference>
<protein>
    <recommendedName>
        <fullName evidence="4">Methyltransferase type 11 domain-containing protein</fullName>
    </recommendedName>
</protein>
<dbReference type="InterPro" id="IPR013216">
    <property type="entry name" value="Methyltransf_11"/>
</dbReference>
<gene>
    <name evidence="5" type="ORF">C0Q70_06254</name>
</gene>
<sequence>MYQTILDVNEFDVKNIRGGFQRRPELIRQKQPDHHLLNNFSCHNVSYGLNDKCERIQQELTLKILDLLQLEENRCMGKLMLDIGCGRGWSLRWPSRKGFCVTGIDMDMQALSVVQHKTDSKYLSPECVQVVRGDISYGLCFRENTFDYALSVSFLQWLCVQRNTKQVLDRFFYSLSTVLKPRAKAGIQFYPSNVRDVQNVISEMEKYFVGALVSDYPHIDRGRKLFLLMINKKELLYLVGMFALLRQLLEKSAALKALPLQSGKTAIVTGGAAGIGFHITKHLVSLGARVIIASRSRKQAESAIARIRENHPDAEVEFMFLDLASFDSVRKFADDFFSKDWALHILINNAGVMLVPCKNTEDGFEYHLQVNFLSHALLTTLLLDKMESSAAIGNTVVSVVNVSSVAHEAANFRNKIFEGCEDNWSYSSHNAYAVSKLAIVMYTYALSRKLAVRNSPVTVNAVHPGIVDTNLYCHVHPPISWALGILKNFLFMHSRLSVVLGAMIGNILMFILTVAMGCVMTLMPEAYIQALSSFLFVIFGLQMMKEGWRMSPNKAMKELEEAKEEIRKKEDDDLTGVIIGGLVGHTLCTGFAAVSGYFVAKKVSLRTAIPVTKWTDLAILHHFGI</sequence>
<dbReference type="PANTHER" id="PTHR24320">
    <property type="entry name" value="RETINOL DEHYDROGENASE"/>
    <property type="match status" value="1"/>
</dbReference>
<evidence type="ECO:0000313" key="5">
    <source>
        <dbReference type="EMBL" id="PVD34973.1"/>
    </source>
</evidence>
<keyword evidence="6" id="KW-1185">Reference proteome</keyword>
<dbReference type="InterPro" id="IPR029063">
    <property type="entry name" value="SAM-dependent_MTases_sf"/>
</dbReference>
<dbReference type="GO" id="GO:0016491">
    <property type="term" value="F:oxidoreductase activity"/>
    <property type="evidence" value="ECO:0007669"/>
    <property type="project" value="UniProtKB-KW"/>
</dbReference>
<dbReference type="Pfam" id="PF00106">
    <property type="entry name" value="adh_short"/>
    <property type="match status" value="2"/>
</dbReference>
<dbReference type="STRING" id="400727.A0A2T7PNG8"/>
<dbReference type="SUPFAM" id="SSF51735">
    <property type="entry name" value="NAD(P)-binding Rossmann-fold domains"/>
    <property type="match status" value="1"/>
</dbReference>
<keyword evidence="2" id="KW-0560">Oxidoreductase</keyword>
<keyword evidence="3" id="KW-0812">Transmembrane</keyword>
<evidence type="ECO:0000313" key="6">
    <source>
        <dbReference type="Proteomes" id="UP000245119"/>
    </source>
</evidence>
<dbReference type="PRINTS" id="PR00080">
    <property type="entry name" value="SDRFAMILY"/>
</dbReference>
<evidence type="ECO:0000256" key="3">
    <source>
        <dbReference type="SAM" id="Phobius"/>
    </source>
</evidence>
<comment type="similarity">
    <text evidence="1">Belongs to the short-chain dehydrogenases/reductases (SDR) family.</text>
</comment>
<dbReference type="PANTHER" id="PTHR24320:SF226">
    <property type="entry name" value="RETINOL DEHYDROGENASE 11"/>
    <property type="match status" value="1"/>
</dbReference>
<organism evidence="5 6">
    <name type="scientific">Pomacea canaliculata</name>
    <name type="common">Golden apple snail</name>
    <dbReference type="NCBI Taxonomy" id="400727"/>
    <lineage>
        <taxon>Eukaryota</taxon>
        <taxon>Metazoa</taxon>
        <taxon>Spiralia</taxon>
        <taxon>Lophotrochozoa</taxon>
        <taxon>Mollusca</taxon>
        <taxon>Gastropoda</taxon>
        <taxon>Caenogastropoda</taxon>
        <taxon>Architaenioglossa</taxon>
        <taxon>Ampullarioidea</taxon>
        <taxon>Ampullariidae</taxon>
        <taxon>Pomacea</taxon>
    </lineage>
</organism>